<sequence>MSDAPLPGSSRIKVGRPLSQRIGRAFDTVLGSDWILTLPFLAAAAWLVKLHGLAMALALTLPALLVAARVRNGARSRNVPAATSILRSDQARIVVEDALERAADQGKQTGVLLMRICGVSMSSGDWGDQAEGRVMDALARRAASAMRAGDGVFRINEDRIAVVLEPAQRLDLDVMLSMADRLQAAVEEPVSVDGLTIRPISRVGLCTEAMAPSRTSSALMDAADRALRAADRQEPGAVRAFTPELRQQVETGNRLTRQVASALSADEIRPWFQPQIDARNGAVTGFEALARWYHPDLGILAPNAFLSAVEASGHNADLGIAILRCAADAINRWDEAGIDVPTVGVNFSPEELRDPRLADRIIWEIDRHGISPARITIEILETVALEGADATIRRNIDALRDSGFRLDLDDFGTGSAAIGNISGFGVHRIKIDRSFIDPLADGEEPRRIVAGILRLASEMGIETVAEGVELPEQIRILTDLGCDHLQGYAIAKPMPLEDTLSWARKHGASTDLRHVPVKGHA</sequence>
<dbReference type="InterPro" id="IPR050706">
    <property type="entry name" value="Cyclic-di-GMP_PDE-like"/>
</dbReference>
<dbReference type="Pfam" id="PF00563">
    <property type="entry name" value="EAL"/>
    <property type="match status" value="1"/>
</dbReference>
<protein>
    <submittedName>
        <fullName evidence="3">Cph2_2 protein</fullName>
    </submittedName>
</protein>
<dbReference type="PROSITE" id="PS50887">
    <property type="entry name" value="GGDEF"/>
    <property type="match status" value="1"/>
</dbReference>
<dbReference type="SMART" id="SM00052">
    <property type="entry name" value="EAL"/>
    <property type="match status" value="1"/>
</dbReference>
<dbReference type="STRING" id="935700.jaqu_18760"/>
<dbReference type="PANTHER" id="PTHR33121:SF70">
    <property type="entry name" value="SIGNALING PROTEIN YKOW"/>
    <property type="match status" value="1"/>
</dbReference>
<dbReference type="InterPro" id="IPR043128">
    <property type="entry name" value="Rev_trsase/Diguanyl_cyclase"/>
</dbReference>
<dbReference type="InterPro" id="IPR035919">
    <property type="entry name" value="EAL_sf"/>
</dbReference>
<dbReference type="AlphaFoldDB" id="A0A0D1EHP1"/>
<comment type="caution">
    <text evidence="3">The sequence shown here is derived from an EMBL/GenBank/DDBJ whole genome shotgun (WGS) entry which is preliminary data.</text>
</comment>
<dbReference type="GO" id="GO:0071111">
    <property type="term" value="F:cyclic-guanylate-specific phosphodiesterase activity"/>
    <property type="evidence" value="ECO:0007669"/>
    <property type="project" value="InterPro"/>
</dbReference>
<dbReference type="InterPro" id="IPR029787">
    <property type="entry name" value="Nucleotide_cyclase"/>
</dbReference>
<name>A0A0D1EHP1_9RHOB</name>
<dbReference type="Proteomes" id="UP000032232">
    <property type="component" value="Unassembled WGS sequence"/>
</dbReference>
<feature type="domain" description="EAL" evidence="1">
    <location>
        <begin position="252"/>
        <end position="507"/>
    </location>
</feature>
<evidence type="ECO:0000313" key="3">
    <source>
        <dbReference type="EMBL" id="KIT16391.1"/>
    </source>
</evidence>
<dbReference type="RefSeq" id="WP_052500880.1">
    <property type="nucleotide sequence ID" value="NZ_FZPF01000005.1"/>
</dbReference>
<dbReference type="CDD" id="cd01948">
    <property type="entry name" value="EAL"/>
    <property type="match status" value="1"/>
</dbReference>
<dbReference type="Gene3D" id="3.30.70.270">
    <property type="match status" value="1"/>
</dbReference>
<dbReference type="SMART" id="SM00267">
    <property type="entry name" value="GGDEF"/>
    <property type="match status" value="1"/>
</dbReference>
<dbReference type="PROSITE" id="PS50883">
    <property type="entry name" value="EAL"/>
    <property type="match status" value="1"/>
</dbReference>
<evidence type="ECO:0000259" key="2">
    <source>
        <dbReference type="PROSITE" id="PS50887"/>
    </source>
</evidence>
<dbReference type="InterPro" id="IPR000160">
    <property type="entry name" value="GGDEF_dom"/>
</dbReference>
<dbReference type="SUPFAM" id="SSF55073">
    <property type="entry name" value="Nucleotide cyclase"/>
    <property type="match status" value="1"/>
</dbReference>
<accession>A0A0D1EHP1</accession>
<dbReference type="Pfam" id="PF00990">
    <property type="entry name" value="GGDEF"/>
    <property type="match status" value="1"/>
</dbReference>
<reference evidence="3 4" key="1">
    <citation type="submission" date="2015-02" db="EMBL/GenBank/DDBJ databases">
        <title>Genome Sequence of Jannaschia aquimarina DSM28248, a member of the Roseobacter clade.</title>
        <authorList>
            <person name="Voget S."/>
            <person name="Daniel R."/>
        </authorList>
    </citation>
    <scope>NUCLEOTIDE SEQUENCE [LARGE SCALE GENOMIC DNA]</scope>
    <source>
        <strain evidence="3 4">GSW-M26</strain>
    </source>
</reference>
<feature type="domain" description="GGDEF" evidence="2">
    <location>
        <begin position="107"/>
        <end position="243"/>
    </location>
</feature>
<dbReference type="PANTHER" id="PTHR33121">
    <property type="entry name" value="CYCLIC DI-GMP PHOSPHODIESTERASE PDEF"/>
    <property type="match status" value="1"/>
</dbReference>
<dbReference type="SUPFAM" id="SSF141868">
    <property type="entry name" value="EAL domain-like"/>
    <property type="match status" value="1"/>
</dbReference>
<organism evidence="3 4">
    <name type="scientific">Jannaschia aquimarina</name>
    <dbReference type="NCBI Taxonomy" id="935700"/>
    <lineage>
        <taxon>Bacteria</taxon>
        <taxon>Pseudomonadati</taxon>
        <taxon>Pseudomonadota</taxon>
        <taxon>Alphaproteobacteria</taxon>
        <taxon>Rhodobacterales</taxon>
        <taxon>Roseobacteraceae</taxon>
        <taxon>Jannaschia</taxon>
    </lineage>
</organism>
<gene>
    <name evidence="3" type="primary">cph2_2</name>
    <name evidence="3" type="ORF">jaqu_18760</name>
</gene>
<proteinExistence type="predicted"/>
<dbReference type="EMBL" id="JYFE01000035">
    <property type="protein sequence ID" value="KIT16391.1"/>
    <property type="molecule type" value="Genomic_DNA"/>
</dbReference>
<dbReference type="Gene3D" id="3.20.20.450">
    <property type="entry name" value="EAL domain"/>
    <property type="match status" value="1"/>
</dbReference>
<evidence type="ECO:0000313" key="4">
    <source>
        <dbReference type="Proteomes" id="UP000032232"/>
    </source>
</evidence>
<dbReference type="InterPro" id="IPR001633">
    <property type="entry name" value="EAL_dom"/>
</dbReference>
<dbReference type="PATRIC" id="fig|935700.4.peg.1943"/>
<evidence type="ECO:0000259" key="1">
    <source>
        <dbReference type="PROSITE" id="PS50883"/>
    </source>
</evidence>
<keyword evidence="4" id="KW-1185">Reference proteome</keyword>